<dbReference type="Gene3D" id="2.40.420.20">
    <property type="match status" value="1"/>
</dbReference>
<feature type="domain" description="CusB-like beta-barrel" evidence="5">
    <location>
        <begin position="213"/>
        <end position="287"/>
    </location>
</feature>
<protein>
    <submittedName>
        <fullName evidence="6">Multidrug resistance protein MdtA</fullName>
    </submittedName>
</protein>
<gene>
    <name evidence="6" type="ORF">MIZ03_2781</name>
</gene>
<dbReference type="PANTHER" id="PTHR30469">
    <property type="entry name" value="MULTIDRUG RESISTANCE PROTEIN MDTA"/>
    <property type="match status" value="1"/>
</dbReference>
<dbReference type="Gene3D" id="2.40.30.170">
    <property type="match status" value="1"/>
</dbReference>
<dbReference type="Pfam" id="PF25954">
    <property type="entry name" value="Beta-barrel_RND_2"/>
    <property type="match status" value="1"/>
</dbReference>
<feature type="domain" description="Multidrug resistance protein MdtA-like alpha-helical hairpin" evidence="3">
    <location>
        <begin position="116"/>
        <end position="171"/>
    </location>
</feature>
<dbReference type="InterPro" id="IPR058792">
    <property type="entry name" value="Beta-barrel_RND_2"/>
</dbReference>
<evidence type="ECO:0000313" key="7">
    <source>
        <dbReference type="Proteomes" id="UP000824366"/>
    </source>
</evidence>
<evidence type="ECO:0000259" key="5">
    <source>
        <dbReference type="Pfam" id="PF25954"/>
    </source>
</evidence>
<dbReference type="Pfam" id="PF25876">
    <property type="entry name" value="HH_MFP_RND"/>
    <property type="match status" value="1"/>
</dbReference>
<dbReference type="InterPro" id="IPR006143">
    <property type="entry name" value="RND_pump_MFP"/>
</dbReference>
<keyword evidence="2" id="KW-1133">Transmembrane helix</keyword>
<dbReference type="Gene3D" id="1.10.287.470">
    <property type="entry name" value="Helix hairpin bin"/>
    <property type="match status" value="1"/>
</dbReference>
<keyword evidence="2" id="KW-0472">Membrane</keyword>
<dbReference type="EMBL" id="AP024238">
    <property type="protein sequence ID" value="BCO27890.1"/>
    <property type="molecule type" value="Genomic_DNA"/>
</dbReference>
<keyword evidence="2" id="KW-0812">Transmembrane</keyword>
<sequence>MASKFKYWVMAVLGMVIATGGAWWLQSKPQGPKDMVAVDKNQAGGPAAPKVAGVEAVKVLAQPLRDDAQAVGSLRARQSVMLRPELVGRITALNFKDGGPVRKGQIMVQFDDLLQQADVQQMQAQLAIAQANFNRTKELVAANFMSRQTLDTGAANLQVAQAQLVLAQARLSRMAVRAPFDGTAGIRLVNVGDYVKDGVDLVSLEDTRQMMVDFRLPERLGSKLKLGQSVELSLDALPGHHFKAVVEAVDPLLDANGRSIGVRAVLPNVSKPGEAQPLRTGMFARVTTVFSVNEAALVVPEEAIVPQGNRQFVFKLIAPEAGANLPPDTKFVSQRQEVTLGVRSQGKVEIVQGLSLGETVVVAGQQRLQKDGSPVRLVELGRPAGPKTAASQ</sequence>
<dbReference type="RefSeq" id="WP_223903895.1">
    <property type="nucleotide sequence ID" value="NZ_AP024238.1"/>
</dbReference>
<dbReference type="Pfam" id="PF25917">
    <property type="entry name" value="BSH_RND"/>
    <property type="match status" value="1"/>
</dbReference>
<reference evidence="6 7" key="1">
    <citation type="journal article" date="2021" name="Microbiol. Spectr.">
        <title>A Single Bacterium Capable of Oxidation and Reduction of Iron at Circumneutral pH.</title>
        <authorList>
            <person name="Kato S."/>
            <person name="Ohkuma M."/>
        </authorList>
    </citation>
    <scope>NUCLEOTIDE SEQUENCE [LARGE SCALE GENOMIC DNA]</scope>
    <source>
        <strain evidence="6 7">MIZ03</strain>
    </source>
</reference>
<accession>A0ABM7MNJ5</accession>
<feature type="transmembrane region" description="Helical" evidence="2">
    <location>
        <begin position="7"/>
        <end position="25"/>
    </location>
</feature>
<evidence type="ECO:0000259" key="3">
    <source>
        <dbReference type="Pfam" id="PF25876"/>
    </source>
</evidence>
<evidence type="ECO:0000259" key="4">
    <source>
        <dbReference type="Pfam" id="PF25917"/>
    </source>
</evidence>
<name>A0ABM7MNJ5_9BURK</name>
<evidence type="ECO:0000256" key="2">
    <source>
        <dbReference type="SAM" id="Phobius"/>
    </source>
</evidence>
<dbReference type="InterPro" id="IPR058625">
    <property type="entry name" value="MdtA-like_BSH"/>
</dbReference>
<comment type="similarity">
    <text evidence="1">Belongs to the membrane fusion protein (MFP) (TC 8.A.1) family.</text>
</comment>
<organism evidence="6 7">
    <name type="scientific">Rhodoferax lithotrophicus</name>
    <dbReference type="NCBI Taxonomy" id="2798804"/>
    <lineage>
        <taxon>Bacteria</taxon>
        <taxon>Pseudomonadati</taxon>
        <taxon>Pseudomonadota</taxon>
        <taxon>Betaproteobacteria</taxon>
        <taxon>Burkholderiales</taxon>
        <taxon>Comamonadaceae</taxon>
        <taxon>Rhodoferax</taxon>
    </lineage>
</organism>
<dbReference type="NCBIfam" id="TIGR01730">
    <property type="entry name" value="RND_mfp"/>
    <property type="match status" value="1"/>
</dbReference>
<dbReference type="Proteomes" id="UP000824366">
    <property type="component" value="Chromosome"/>
</dbReference>
<feature type="domain" description="Multidrug resistance protein MdtA-like barrel-sandwich hybrid" evidence="4">
    <location>
        <begin position="80"/>
        <end position="198"/>
    </location>
</feature>
<keyword evidence="7" id="KW-1185">Reference proteome</keyword>
<evidence type="ECO:0000313" key="6">
    <source>
        <dbReference type="EMBL" id="BCO27890.1"/>
    </source>
</evidence>
<dbReference type="Gene3D" id="2.40.50.100">
    <property type="match status" value="1"/>
</dbReference>
<dbReference type="InterPro" id="IPR058624">
    <property type="entry name" value="MdtA-like_HH"/>
</dbReference>
<proteinExistence type="inferred from homology"/>
<dbReference type="SUPFAM" id="SSF111369">
    <property type="entry name" value="HlyD-like secretion proteins"/>
    <property type="match status" value="1"/>
</dbReference>
<evidence type="ECO:0000256" key="1">
    <source>
        <dbReference type="ARBA" id="ARBA00009477"/>
    </source>
</evidence>